<dbReference type="PANTHER" id="PTHR21405">
    <property type="entry name" value="CDNA SEQUENCE BC021608"/>
    <property type="match status" value="1"/>
</dbReference>
<dbReference type="GO" id="GO:0006570">
    <property type="term" value="P:tyrosine metabolic process"/>
    <property type="evidence" value="ECO:0007669"/>
    <property type="project" value="TreeGrafter"/>
</dbReference>
<dbReference type="Proteomes" id="UP000007796">
    <property type="component" value="Unassembled WGS sequence"/>
</dbReference>
<evidence type="ECO:0000313" key="3">
    <source>
        <dbReference type="EMBL" id="EFW98557.1"/>
    </source>
</evidence>
<dbReference type="PANTHER" id="PTHR21405:SF0">
    <property type="entry name" value="TETRATRICOPEPTIDE REPEAT PROTEIN 36"/>
    <property type="match status" value="1"/>
</dbReference>
<gene>
    <name evidence="3" type="ORF">CMQ_4409</name>
</gene>
<dbReference type="RefSeq" id="XP_014168040.1">
    <property type="nucleotide sequence ID" value="XM_014312565.1"/>
</dbReference>
<dbReference type="HOGENOM" id="CLU_074601_0_0_1"/>
<dbReference type="AlphaFoldDB" id="F0XTI8"/>
<dbReference type="EMBL" id="GL630006">
    <property type="protein sequence ID" value="EFW98557.1"/>
    <property type="molecule type" value="Genomic_DNA"/>
</dbReference>
<sequence length="285" mass="30945">MAAFASLSKRDINVLGKIKDPESNPTGAVRLDGSLPRDPHVTDAQQYDRISREEKELVLQMQQAEMELAGVRPQSLADPIHTYRQSVESLDCLIASHPSYASARNNRAQALRRLYGDDMLLQRDHSETTRSPSNVANGSQPLLWDVPDIEAERAQAAAIVLADLERCIALLVPSNPAAATLSPTAAKTLSLAFTQRAAIYYATAKRIGPSTKVITPLSATGEHGGRPEVQWTKLDFEEAASRDFAMGGRFGNDIARGLAVGTNPTAKLCGQMVQQMMKNEYGSLS</sequence>
<evidence type="ECO:0000256" key="1">
    <source>
        <dbReference type="ARBA" id="ARBA00006995"/>
    </source>
</evidence>
<comment type="similarity">
    <text evidence="1">Belongs to the TTC36 family.</text>
</comment>
<reference evidence="3 4" key="1">
    <citation type="journal article" date="2011" name="Proc. Natl. Acad. Sci. U.S.A.">
        <title>Genome and transcriptome analyses of the mountain pine beetle-fungal symbiont Grosmannia clavigera, a lodgepole pine pathogen.</title>
        <authorList>
            <person name="DiGuistini S."/>
            <person name="Wang Y."/>
            <person name="Liao N.Y."/>
            <person name="Taylor G."/>
            <person name="Tanguay P."/>
            <person name="Feau N."/>
            <person name="Henrissat B."/>
            <person name="Chan S.K."/>
            <person name="Hesse-Orce U."/>
            <person name="Alamouti S.M."/>
            <person name="Tsui C.K.M."/>
            <person name="Docking R.T."/>
            <person name="Levasseur A."/>
            <person name="Haridas S."/>
            <person name="Robertson G."/>
            <person name="Birol I."/>
            <person name="Holt R.A."/>
            <person name="Marra M.A."/>
            <person name="Hamelin R.C."/>
            <person name="Hirst M."/>
            <person name="Jones S.J.M."/>
            <person name="Bohlmann J."/>
            <person name="Breuil C."/>
        </authorList>
    </citation>
    <scope>NUCLEOTIDE SEQUENCE [LARGE SCALE GENOMIC DNA]</scope>
    <source>
        <strain evidence="4">kw1407 / UAMH 11150</strain>
    </source>
</reference>
<evidence type="ECO:0000313" key="4">
    <source>
        <dbReference type="Proteomes" id="UP000007796"/>
    </source>
</evidence>
<dbReference type="STRING" id="655863.F0XTI8"/>
<dbReference type="InterPro" id="IPR038906">
    <property type="entry name" value="TTC36"/>
</dbReference>
<accession>F0XTI8</accession>
<evidence type="ECO:0008006" key="5">
    <source>
        <dbReference type="Google" id="ProtNLM"/>
    </source>
</evidence>
<feature type="region of interest" description="Disordered" evidence="2">
    <location>
        <begin position="17"/>
        <end position="40"/>
    </location>
</feature>
<protein>
    <recommendedName>
        <fullName evidence="5">Tetratricopeptide repeat protein 36</fullName>
    </recommendedName>
</protein>
<dbReference type="InParanoid" id="F0XTI8"/>
<proteinExistence type="inferred from homology"/>
<name>F0XTI8_GROCL</name>
<dbReference type="GeneID" id="25977617"/>
<keyword evidence="4" id="KW-1185">Reference proteome</keyword>
<organism evidence="4">
    <name type="scientific">Grosmannia clavigera (strain kw1407 / UAMH 11150)</name>
    <name type="common">Blue stain fungus</name>
    <name type="synonym">Graphiocladiella clavigera</name>
    <dbReference type="NCBI Taxonomy" id="655863"/>
    <lineage>
        <taxon>Eukaryota</taxon>
        <taxon>Fungi</taxon>
        <taxon>Dikarya</taxon>
        <taxon>Ascomycota</taxon>
        <taxon>Pezizomycotina</taxon>
        <taxon>Sordariomycetes</taxon>
        <taxon>Sordariomycetidae</taxon>
        <taxon>Ophiostomatales</taxon>
        <taxon>Ophiostomataceae</taxon>
        <taxon>Leptographium</taxon>
    </lineage>
</organism>
<dbReference type="OrthoDB" id="539634at2759"/>
<evidence type="ECO:0000256" key="2">
    <source>
        <dbReference type="SAM" id="MobiDB-lite"/>
    </source>
</evidence>
<dbReference type="eggNOG" id="KOG4555">
    <property type="taxonomic scope" value="Eukaryota"/>
</dbReference>